<organism evidence="1 2">
    <name type="scientific">Companilactobacillus mishanensis</name>
    <dbReference type="NCBI Taxonomy" id="2486008"/>
    <lineage>
        <taxon>Bacteria</taxon>
        <taxon>Bacillati</taxon>
        <taxon>Bacillota</taxon>
        <taxon>Bacilli</taxon>
        <taxon>Lactobacillales</taxon>
        <taxon>Lactobacillaceae</taxon>
        <taxon>Companilactobacillus</taxon>
    </lineage>
</organism>
<sequence length="175" mass="19942">MKIHTLGPRETDSYAAAKQYNNKECQGKAEIVGHSSFERILDNLTRYSNDYLLIPAAFKSKQMQASWGDIHYEMLDNLELENCFMTNLDPLVVVQRTDAKNDVGYTHAATAQLLEKVVGDVDVKTAASKYQAYQLYEDTDAEYVLTNEKNVALKSDERVIKRMTPSMVWCLYKIA</sequence>
<evidence type="ECO:0000313" key="2">
    <source>
        <dbReference type="Proteomes" id="UP000436655"/>
    </source>
</evidence>
<proteinExistence type="predicted"/>
<accession>A0ABW9P939</accession>
<protein>
    <submittedName>
        <fullName evidence="1">Amino acid biosynthesis protein</fullName>
    </submittedName>
</protein>
<gene>
    <name evidence="1" type="ORF">FHL03_09920</name>
</gene>
<dbReference type="Proteomes" id="UP000436655">
    <property type="component" value="Unassembled WGS sequence"/>
</dbReference>
<reference evidence="1 2" key="1">
    <citation type="journal article" date="2019" name="Syst. Appl. Microbiol.">
        <title>Polyphasic characterization of two novel Lactobacillus spp. isolated from blown salami packages: Description of Lactobacillus halodurans sp. nov. and Lactobacillus salsicarnum sp. nov.</title>
        <authorList>
            <person name="Schuster J.A."/>
            <person name="Klingl A."/>
            <person name="Vogel R.F."/>
            <person name="Ehrmann M.A."/>
        </authorList>
    </citation>
    <scope>NUCLEOTIDE SEQUENCE [LARGE SCALE GENOMIC DNA]</scope>
    <source>
        <strain evidence="1 2">TMW 1.2098</strain>
    </source>
</reference>
<name>A0ABW9P939_9LACO</name>
<comment type="caution">
    <text evidence="1">The sequence shown here is derived from an EMBL/GenBank/DDBJ whole genome shotgun (WGS) entry which is preliminary data.</text>
</comment>
<dbReference type="EMBL" id="VDFN01000010">
    <property type="protein sequence ID" value="MQS45801.1"/>
    <property type="molecule type" value="Genomic_DNA"/>
</dbReference>
<dbReference type="RefSeq" id="WP_125706224.1">
    <property type="nucleotide sequence ID" value="NZ_JBHTOO010000024.1"/>
</dbReference>
<keyword evidence="2" id="KW-1185">Reference proteome</keyword>
<evidence type="ECO:0000313" key="1">
    <source>
        <dbReference type="EMBL" id="MQS45801.1"/>
    </source>
</evidence>